<dbReference type="InterPro" id="IPR013196">
    <property type="entry name" value="HTH_11"/>
</dbReference>
<dbReference type="InterPro" id="IPR057727">
    <property type="entry name" value="WCX_dom"/>
</dbReference>
<accession>H5XAC4</accession>
<dbReference type="GO" id="GO:0003700">
    <property type="term" value="F:DNA-binding transcription factor activity"/>
    <property type="evidence" value="ECO:0007669"/>
    <property type="project" value="InterPro"/>
</dbReference>
<dbReference type="Pfam" id="PF08279">
    <property type="entry name" value="HTH_11"/>
    <property type="match status" value="1"/>
</dbReference>
<dbReference type="OrthoDB" id="3171994at2"/>
<dbReference type="Pfam" id="PF25583">
    <property type="entry name" value="WCX"/>
    <property type="match status" value="1"/>
</dbReference>
<proteinExistence type="predicted"/>
<sequence>MRASRLLAVLLSLQNRGRMTARQLADELEVSVRTIYRDIDALCAAGVPVYAERGRAGAYQLLDGYRTRLTGMSGEEAGALALSGLPDAAAELGLGTVLAAAQLKLHAALPEGLRTRAAELTQRFHVDIPGWHRGIERVERLAEVADAVWRSRRVRITYRRWDGSGVERDIEPLGLVLKAGNWYLVARCGDSDSAGDRDSDYDGDYRVYRVSRIDELTDLGPFGRPEPFDLVGYWRDWSRQFERRMYPRIAVVRLSPLGRDLVPFFLGSVGARALREDCREPDEDGWSVVELPVERGRPALGELLRFGPELQVLEPADLRRELADAVARMGAMYG</sequence>
<dbReference type="EMBL" id="CM001439">
    <property type="protein sequence ID" value="EHR49289.1"/>
    <property type="molecule type" value="Genomic_DNA"/>
</dbReference>
<dbReference type="SUPFAM" id="SSF46785">
    <property type="entry name" value="Winged helix' DNA-binding domain"/>
    <property type="match status" value="1"/>
</dbReference>
<keyword evidence="5" id="KW-1185">Reference proteome</keyword>
<dbReference type="Gene3D" id="1.10.10.10">
    <property type="entry name" value="Winged helix-like DNA-binding domain superfamily/Winged helix DNA-binding domain"/>
    <property type="match status" value="1"/>
</dbReference>
<keyword evidence="1" id="KW-0805">Transcription regulation</keyword>
<dbReference type="PANTHER" id="PTHR34580">
    <property type="match status" value="1"/>
</dbReference>
<dbReference type="PROSITE" id="PS51000">
    <property type="entry name" value="HTH_DEOR_2"/>
    <property type="match status" value="1"/>
</dbReference>
<dbReference type="eggNOG" id="COG2378">
    <property type="taxonomic scope" value="Bacteria"/>
</dbReference>
<dbReference type="InterPro" id="IPR051534">
    <property type="entry name" value="CBASS_pafABC_assoc_protein"/>
</dbReference>
<dbReference type="AlphaFoldDB" id="H5XAC4"/>
<name>H5XAC4_9PSEU</name>
<dbReference type="InterPro" id="IPR026881">
    <property type="entry name" value="WYL_dom"/>
</dbReference>
<gene>
    <name evidence="4" type="ORF">SacmaDRAFT_0996</name>
</gene>
<dbReference type="Pfam" id="PF13280">
    <property type="entry name" value="WYL"/>
    <property type="match status" value="1"/>
</dbReference>
<evidence type="ECO:0000259" key="3">
    <source>
        <dbReference type="PROSITE" id="PS51000"/>
    </source>
</evidence>
<feature type="domain" description="HTH deoR-type" evidence="3">
    <location>
        <begin position="2"/>
        <end position="60"/>
    </location>
</feature>
<dbReference type="RefSeq" id="WP_009152675.1">
    <property type="nucleotide sequence ID" value="NZ_CM001439.1"/>
</dbReference>
<dbReference type="STRING" id="882083.SacmaDRAFT_0996"/>
<evidence type="ECO:0000313" key="5">
    <source>
        <dbReference type="Proteomes" id="UP000004926"/>
    </source>
</evidence>
<dbReference type="PROSITE" id="PS52050">
    <property type="entry name" value="WYL"/>
    <property type="match status" value="1"/>
</dbReference>
<evidence type="ECO:0000313" key="4">
    <source>
        <dbReference type="EMBL" id="EHR49289.1"/>
    </source>
</evidence>
<keyword evidence="2" id="KW-0804">Transcription</keyword>
<dbReference type="HOGENOM" id="CLU_041141_5_0_11"/>
<dbReference type="Proteomes" id="UP000004926">
    <property type="component" value="Chromosome"/>
</dbReference>
<dbReference type="PANTHER" id="PTHR34580:SF1">
    <property type="entry name" value="PROTEIN PAFC"/>
    <property type="match status" value="1"/>
</dbReference>
<organism evidence="4 5">
    <name type="scientific">Saccharomonospora marina XMU15</name>
    <dbReference type="NCBI Taxonomy" id="882083"/>
    <lineage>
        <taxon>Bacteria</taxon>
        <taxon>Bacillati</taxon>
        <taxon>Actinomycetota</taxon>
        <taxon>Actinomycetes</taxon>
        <taxon>Pseudonocardiales</taxon>
        <taxon>Pseudonocardiaceae</taxon>
        <taxon>Saccharomonospora</taxon>
    </lineage>
</organism>
<dbReference type="InterPro" id="IPR001034">
    <property type="entry name" value="DeoR_HTH"/>
</dbReference>
<protein>
    <submittedName>
        <fullName evidence="4">Putative transcriptional regulator</fullName>
    </submittedName>
</protein>
<evidence type="ECO:0000256" key="2">
    <source>
        <dbReference type="ARBA" id="ARBA00023163"/>
    </source>
</evidence>
<dbReference type="InterPro" id="IPR036388">
    <property type="entry name" value="WH-like_DNA-bd_sf"/>
</dbReference>
<evidence type="ECO:0000256" key="1">
    <source>
        <dbReference type="ARBA" id="ARBA00023015"/>
    </source>
</evidence>
<dbReference type="InterPro" id="IPR036390">
    <property type="entry name" value="WH_DNA-bd_sf"/>
</dbReference>
<reference evidence="4 5" key="1">
    <citation type="journal article" date="2012" name="Stand. Genomic Sci.">
        <title>Genome sequence of the ocean sediment bacterium Saccharomonospora marina type strain (XMU15(T)).</title>
        <authorList>
            <person name="Klenk H.P."/>
            <person name="Lu M."/>
            <person name="Lucas S."/>
            <person name="Lapidus A."/>
            <person name="Copeland A."/>
            <person name="Pitluck S."/>
            <person name="Goodwin L.A."/>
            <person name="Han C."/>
            <person name="Tapia R."/>
            <person name="Brambilla E.M."/>
            <person name="Potter G."/>
            <person name="Land M."/>
            <person name="Ivanova N."/>
            <person name="Rohde M."/>
            <person name="Goker M."/>
            <person name="Detter J.C."/>
            <person name="Li W.J."/>
            <person name="Kyrpides N.C."/>
            <person name="Woyke T."/>
        </authorList>
    </citation>
    <scope>NUCLEOTIDE SEQUENCE [LARGE SCALE GENOMIC DNA]</scope>
    <source>
        <strain evidence="4 5">XMU15</strain>
    </source>
</reference>